<keyword evidence="4" id="KW-1185">Reference proteome</keyword>
<dbReference type="AlphaFoldDB" id="A0A8T0G3V1"/>
<comment type="caution">
    <text evidence="3">The sequence shown here is derived from an EMBL/GenBank/DDBJ whole genome shotgun (WGS) entry which is preliminary data.</text>
</comment>
<dbReference type="Proteomes" id="UP000822688">
    <property type="component" value="Chromosome 12"/>
</dbReference>
<name>A0A8T0G3V1_CERPU</name>
<keyword evidence="1" id="KW-0472">Membrane</keyword>
<keyword evidence="1" id="KW-0812">Transmembrane</keyword>
<feature type="domain" description="DUF7780" evidence="2">
    <location>
        <begin position="125"/>
        <end position="442"/>
    </location>
</feature>
<sequence length="542" mass="59921">MNESALRLARKASPSMPLLVVETSMSDGKSLSSNGRGSGCKVPCVHRKVKSAIWLCSGILFCTVVLFVLVSLDPSKVSEDPRLLVTFPYRIRNHLVLERGSDRSKLGYDSDAMDEAQEEVLGLPALEGMGMLFRKGTRAMPELVVAHLSETTTPDDLRLFLRGLHRSGMPARADIVLLFPWRPLPLEFAAVIRHEDHSFRRLLAKFRKTHQGGDLGKLSVFNPSAYSRMMSISDYGKRQESIWGKVNHVGNASVSNGDDNAGNEGRVHYGAIVGFDMQELDPDDALSGFLDSPPATLRRWVCYQILIGMVRHRYRHILLTEVTGVVILKDVLSSLKKKDTSLHLYYTGQRWSDSESGSNGNATTGIPIVESVYGKTFWNSLEDEDKTRKMISTSVMVGGIRQVRSVTTAMATEIVRVALLHQDRVAFRVDSPILSFLVHKSSSLGKKVASHLQVHESGASIVNLLPGPPRSAPFDDFFRKSDSRFSILQGLQNGGVSQDRRTKILESLRKDFCGSAQTGVEVYSDCYLQPLAGHTDSTKTVS</sequence>
<feature type="transmembrane region" description="Helical" evidence="1">
    <location>
        <begin position="52"/>
        <end position="72"/>
    </location>
</feature>
<evidence type="ECO:0000256" key="1">
    <source>
        <dbReference type="SAM" id="Phobius"/>
    </source>
</evidence>
<dbReference type="EMBL" id="CM026433">
    <property type="protein sequence ID" value="KAG0553585.1"/>
    <property type="molecule type" value="Genomic_DNA"/>
</dbReference>
<organism evidence="3 4">
    <name type="scientific">Ceratodon purpureus</name>
    <name type="common">Fire moss</name>
    <name type="synonym">Dicranum purpureum</name>
    <dbReference type="NCBI Taxonomy" id="3225"/>
    <lineage>
        <taxon>Eukaryota</taxon>
        <taxon>Viridiplantae</taxon>
        <taxon>Streptophyta</taxon>
        <taxon>Embryophyta</taxon>
        <taxon>Bryophyta</taxon>
        <taxon>Bryophytina</taxon>
        <taxon>Bryopsida</taxon>
        <taxon>Dicranidae</taxon>
        <taxon>Pseudoditrichales</taxon>
        <taxon>Ditrichaceae</taxon>
        <taxon>Ceratodon</taxon>
    </lineage>
</organism>
<gene>
    <name evidence="3" type="ORF">KC19_12G022900</name>
</gene>
<protein>
    <recommendedName>
        <fullName evidence="2">DUF7780 domain-containing protein</fullName>
    </recommendedName>
</protein>
<accession>A0A8T0G3V1</accession>
<dbReference type="InterPro" id="IPR056682">
    <property type="entry name" value="DUF7780"/>
</dbReference>
<evidence type="ECO:0000259" key="2">
    <source>
        <dbReference type="Pfam" id="PF25002"/>
    </source>
</evidence>
<dbReference type="PANTHER" id="PTHR34960:SF1">
    <property type="entry name" value="EMB|CAB68146.1-RELATED"/>
    <property type="match status" value="1"/>
</dbReference>
<proteinExistence type="predicted"/>
<keyword evidence="1" id="KW-1133">Transmembrane helix</keyword>
<reference evidence="3" key="1">
    <citation type="submission" date="2020-06" db="EMBL/GenBank/DDBJ databases">
        <title>WGS assembly of Ceratodon purpureus strain R40.</title>
        <authorList>
            <person name="Carey S.B."/>
            <person name="Jenkins J."/>
            <person name="Shu S."/>
            <person name="Lovell J.T."/>
            <person name="Sreedasyam A."/>
            <person name="Maumus F."/>
            <person name="Tiley G.P."/>
            <person name="Fernandez-Pozo N."/>
            <person name="Barry K."/>
            <person name="Chen C."/>
            <person name="Wang M."/>
            <person name="Lipzen A."/>
            <person name="Daum C."/>
            <person name="Saski C.A."/>
            <person name="Payton A.C."/>
            <person name="Mcbreen J.C."/>
            <person name="Conrad R.E."/>
            <person name="Kollar L.M."/>
            <person name="Olsson S."/>
            <person name="Huttunen S."/>
            <person name="Landis J.B."/>
            <person name="Wickett N.J."/>
            <person name="Johnson M.G."/>
            <person name="Rensing S.A."/>
            <person name="Grimwood J."/>
            <person name="Schmutz J."/>
            <person name="Mcdaniel S.F."/>
        </authorList>
    </citation>
    <scope>NUCLEOTIDE SEQUENCE</scope>
    <source>
        <strain evidence="3">R40</strain>
    </source>
</reference>
<dbReference type="PANTHER" id="PTHR34960">
    <property type="entry name" value="EMB|CAB68146.1-RELATED"/>
    <property type="match status" value="1"/>
</dbReference>
<evidence type="ECO:0000313" key="3">
    <source>
        <dbReference type="EMBL" id="KAG0553585.1"/>
    </source>
</evidence>
<dbReference type="Pfam" id="PF25002">
    <property type="entry name" value="DUF7780"/>
    <property type="match status" value="1"/>
</dbReference>
<evidence type="ECO:0000313" key="4">
    <source>
        <dbReference type="Proteomes" id="UP000822688"/>
    </source>
</evidence>